<evidence type="ECO:0000256" key="5">
    <source>
        <dbReference type="ARBA" id="ARBA00023136"/>
    </source>
</evidence>
<comment type="subcellular location">
    <subcellularLocation>
        <location evidence="1">Cell membrane</location>
        <topology evidence="1">Multi-pass membrane protein</topology>
    </subcellularLocation>
</comment>
<keyword evidence="3 6" id="KW-0812">Transmembrane</keyword>
<keyword evidence="8" id="KW-1185">Reference proteome</keyword>
<feature type="transmembrane region" description="Helical" evidence="6">
    <location>
        <begin position="215"/>
        <end position="238"/>
    </location>
</feature>
<comment type="caution">
    <text evidence="7">The sequence shown here is derived from an EMBL/GenBank/DDBJ whole genome shotgun (WGS) entry which is preliminary data.</text>
</comment>
<protein>
    <submittedName>
        <fullName evidence="7">YihY/virulence factor BrkB family protein</fullName>
    </submittedName>
</protein>
<evidence type="ECO:0000256" key="1">
    <source>
        <dbReference type="ARBA" id="ARBA00004651"/>
    </source>
</evidence>
<evidence type="ECO:0000256" key="3">
    <source>
        <dbReference type="ARBA" id="ARBA00022692"/>
    </source>
</evidence>
<feature type="transmembrane region" description="Helical" evidence="6">
    <location>
        <begin position="32"/>
        <end position="55"/>
    </location>
</feature>
<keyword evidence="2" id="KW-1003">Cell membrane</keyword>
<organism evidence="7 8">
    <name type="scientific">Pontibacter arcticus</name>
    <dbReference type="NCBI Taxonomy" id="2080288"/>
    <lineage>
        <taxon>Bacteria</taxon>
        <taxon>Pseudomonadati</taxon>
        <taxon>Bacteroidota</taxon>
        <taxon>Cytophagia</taxon>
        <taxon>Cytophagales</taxon>
        <taxon>Hymenobacteraceae</taxon>
        <taxon>Pontibacter</taxon>
    </lineage>
</organism>
<proteinExistence type="predicted"/>
<keyword evidence="5 6" id="KW-0472">Membrane</keyword>
<dbReference type="Proteomes" id="UP000251692">
    <property type="component" value="Unassembled WGS sequence"/>
</dbReference>
<dbReference type="OrthoDB" id="9797028at2"/>
<gene>
    <name evidence="7" type="ORF">DP923_03985</name>
</gene>
<feature type="transmembrane region" description="Helical" evidence="6">
    <location>
        <begin position="244"/>
        <end position="277"/>
    </location>
</feature>
<evidence type="ECO:0000256" key="6">
    <source>
        <dbReference type="SAM" id="Phobius"/>
    </source>
</evidence>
<accession>A0A364RIT6</accession>
<dbReference type="PANTHER" id="PTHR30213">
    <property type="entry name" value="INNER MEMBRANE PROTEIN YHJD"/>
    <property type="match status" value="1"/>
</dbReference>
<feature type="transmembrane region" description="Helical" evidence="6">
    <location>
        <begin position="179"/>
        <end position="203"/>
    </location>
</feature>
<feature type="transmembrane region" description="Helical" evidence="6">
    <location>
        <begin position="90"/>
        <end position="113"/>
    </location>
</feature>
<dbReference type="PIRSF" id="PIRSF035875">
    <property type="entry name" value="RNase_BN"/>
    <property type="match status" value="1"/>
</dbReference>
<dbReference type="PANTHER" id="PTHR30213:SF1">
    <property type="entry name" value="INNER MEMBRANE PROTEIN YHJD"/>
    <property type="match status" value="1"/>
</dbReference>
<dbReference type="InterPro" id="IPR017039">
    <property type="entry name" value="Virul_fac_BrkB"/>
</dbReference>
<evidence type="ECO:0000256" key="4">
    <source>
        <dbReference type="ARBA" id="ARBA00022989"/>
    </source>
</evidence>
<dbReference type="GO" id="GO:0005886">
    <property type="term" value="C:plasma membrane"/>
    <property type="evidence" value="ECO:0007669"/>
    <property type="project" value="UniProtKB-SubCell"/>
</dbReference>
<dbReference type="AlphaFoldDB" id="A0A364RIT6"/>
<evidence type="ECO:0000313" key="8">
    <source>
        <dbReference type="Proteomes" id="UP000251692"/>
    </source>
</evidence>
<sequence length="338" mass="37373">MVRKRLKDAWCLLQETWLEFYDNNSFQKGAALAYYTIFALPPMLIIIISAAGYFFGQKAISGEIYFRIRDMIGAEGALAVQDMVESINNFAGLSIATILGVVTLFIAATGVFISLQDSMNEIWCVKPVPKHGYLKLFLDRLLSFGMILVLAIILLISLLANTILVYIGDFLTAKFTGWIVYVLHLVNFASGLLLMSFLFASIYKFLPDAKIRWRDVWVGALVTALLFSVGRGIIGLYLGTSNMASIYGAAGSVVLILTWVFFTSQIIFFGAVFTFVYSRKYGFNIYPAEYAVRVVHTEVEVGRSAVNAEPGKHAAEVYGSDEYGVKGQAPDQTNAANI</sequence>
<dbReference type="EMBL" id="QMDV01000001">
    <property type="protein sequence ID" value="RAU84212.1"/>
    <property type="molecule type" value="Genomic_DNA"/>
</dbReference>
<reference evidence="7 8" key="2">
    <citation type="submission" date="2018-07" db="EMBL/GenBank/DDBJ databases">
        <title>Pontibacter sp. 2b14 genomic sequence and assembly.</title>
        <authorList>
            <person name="Du Z.-J."/>
        </authorList>
    </citation>
    <scope>NUCLEOTIDE SEQUENCE [LARGE SCALE GENOMIC DNA]</scope>
    <source>
        <strain evidence="7 8">2b14</strain>
    </source>
</reference>
<reference evidence="7 8" key="1">
    <citation type="submission" date="2018-06" db="EMBL/GenBank/DDBJ databases">
        <authorList>
            <person name="Liu Z.-W."/>
        </authorList>
    </citation>
    <scope>NUCLEOTIDE SEQUENCE [LARGE SCALE GENOMIC DNA]</scope>
    <source>
        <strain evidence="7 8">2b14</strain>
    </source>
</reference>
<evidence type="ECO:0000313" key="7">
    <source>
        <dbReference type="EMBL" id="RAU84212.1"/>
    </source>
</evidence>
<evidence type="ECO:0000256" key="2">
    <source>
        <dbReference type="ARBA" id="ARBA00022475"/>
    </source>
</evidence>
<dbReference type="Pfam" id="PF03631">
    <property type="entry name" value="Virul_fac_BrkB"/>
    <property type="match status" value="1"/>
</dbReference>
<name>A0A364RIT6_9BACT</name>
<feature type="transmembrane region" description="Helical" evidence="6">
    <location>
        <begin position="141"/>
        <end position="167"/>
    </location>
</feature>
<keyword evidence="4 6" id="KW-1133">Transmembrane helix</keyword>
<dbReference type="NCBIfam" id="TIGR00765">
    <property type="entry name" value="yihY_not_rbn"/>
    <property type="match status" value="1"/>
</dbReference>
<dbReference type="RefSeq" id="WP_112304493.1">
    <property type="nucleotide sequence ID" value="NZ_QMDV01000001.1"/>
</dbReference>